<evidence type="ECO:0000313" key="2">
    <source>
        <dbReference type="EMBL" id="MBP5836133.1"/>
    </source>
</evidence>
<evidence type="ECO:0000256" key="1">
    <source>
        <dbReference type="SAM" id="Phobius"/>
    </source>
</evidence>
<keyword evidence="1" id="KW-0812">Transmembrane</keyword>
<feature type="non-terminal residue" evidence="2">
    <location>
        <position position="1"/>
    </location>
</feature>
<dbReference type="Proteomes" id="UP001195571">
    <property type="component" value="Unassembled WGS sequence"/>
</dbReference>
<evidence type="ECO:0000313" key="3">
    <source>
        <dbReference type="Proteomes" id="UP001195571"/>
    </source>
</evidence>
<feature type="transmembrane region" description="Helical" evidence="1">
    <location>
        <begin position="150"/>
        <end position="173"/>
    </location>
</feature>
<proteinExistence type="predicted"/>
<dbReference type="EMBL" id="JACAOD020000013">
    <property type="protein sequence ID" value="MBP5836133.1"/>
    <property type="molecule type" value="Genomic_DNA"/>
</dbReference>
<accession>A0ABS5CYT0</accession>
<keyword evidence="1" id="KW-1133">Transmembrane helix</keyword>
<reference evidence="2" key="1">
    <citation type="submission" date="2021-04" db="EMBL/GenBank/DDBJ databases">
        <title>Genomic features of Candidatus Phytoplasma meliae isolate ChTYXIII (1SrXIII-G).</title>
        <authorList>
            <person name="Fernandez F.D."/>
            <person name="Conci L.R."/>
        </authorList>
    </citation>
    <scope>NUCLEOTIDE SEQUENCE [LARGE SCALE GENOMIC DNA]</scope>
    <source>
        <strain evidence="2">ChTYXIII-Mo</strain>
    </source>
</reference>
<organism evidence="2 3">
    <name type="scientific">Candidatus Phytoplasma meliae</name>
    <dbReference type="NCBI Taxonomy" id="1848402"/>
    <lineage>
        <taxon>Bacteria</taxon>
        <taxon>Bacillati</taxon>
        <taxon>Mycoplasmatota</taxon>
        <taxon>Mollicutes</taxon>
        <taxon>Acholeplasmatales</taxon>
        <taxon>Acholeplasmataceae</taxon>
        <taxon>Candidatus Phytoplasma</taxon>
        <taxon>16SrXIII (Mexican periwinkle virescence group)</taxon>
    </lineage>
</organism>
<sequence length="178" mass="19580">EQQQPLSTVLTNTNLEQINNKDNETIKNAIVEKNPTLIKDNLTVVEGATDTEATVTSSKHKDNVKVTYTVKPAPQNNNNTSISEIIKNKQLGEIANDKEATIKDAIVAKNKDLNKDNLTVTNIKDGKATVTSTNYNGEVQVTYTVKSNTLTIVMASILIILLLSCSGGSYYYYKKNKK</sequence>
<comment type="caution">
    <text evidence="2">The sequence shown here is derived from an EMBL/GenBank/DDBJ whole genome shotgun (WGS) entry which is preliminary data.</text>
</comment>
<keyword evidence="3" id="KW-1185">Reference proteome</keyword>
<gene>
    <name evidence="2" type="ORF">CHTY_002730</name>
</gene>
<protein>
    <submittedName>
        <fullName evidence="2">Uncharacterized protein</fullName>
    </submittedName>
</protein>
<name>A0ABS5CYT0_9MOLU</name>
<keyword evidence="1" id="KW-0472">Membrane</keyword>